<reference evidence="7" key="1">
    <citation type="submission" date="2016-10" db="EMBL/GenBank/DDBJ databases">
        <authorList>
            <person name="Varghese N."/>
            <person name="Submissions S."/>
        </authorList>
    </citation>
    <scope>NUCLEOTIDE SEQUENCE [LARGE SCALE GENOMIC DNA]</scope>
    <source>
        <strain evidence="7">DSM 44654</strain>
    </source>
</reference>
<organism evidence="6 7">
    <name type="scientific">Amycolatopsis pretoriensis</name>
    <dbReference type="NCBI Taxonomy" id="218821"/>
    <lineage>
        <taxon>Bacteria</taxon>
        <taxon>Bacillati</taxon>
        <taxon>Actinomycetota</taxon>
        <taxon>Actinomycetes</taxon>
        <taxon>Pseudonocardiales</taxon>
        <taxon>Pseudonocardiaceae</taxon>
        <taxon>Amycolatopsis</taxon>
    </lineage>
</organism>
<evidence type="ECO:0000313" key="6">
    <source>
        <dbReference type="EMBL" id="SEF32340.1"/>
    </source>
</evidence>
<evidence type="ECO:0000256" key="3">
    <source>
        <dbReference type="ARBA" id="ARBA00023098"/>
    </source>
</evidence>
<keyword evidence="1 4" id="KW-0378">Hydrolase</keyword>
<dbReference type="RefSeq" id="WP_086681234.1">
    <property type="nucleotide sequence ID" value="NZ_FNUJ01000006.1"/>
</dbReference>
<feature type="short sequence motif" description="GXGXXG" evidence="4">
    <location>
        <begin position="14"/>
        <end position="19"/>
    </location>
</feature>
<evidence type="ECO:0000256" key="2">
    <source>
        <dbReference type="ARBA" id="ARBA00022963"/>
    </source>
</evidence>
<accession>A0A1H5R1S1</accession>
<feature type="short sequence motif" description="DGA/G" evidence="4">
    <location>
        <begin position="190"/>
        <end position="192"/>
    </location>
</feature>
<evidence type="ECO:0000259" key="5">
    <source>
        <dbReference type="PROSITE" id="PS51635"/>
    </source>
</evidence>
<evidence type="ECO:0000256" key="4">
    <source>
        <dbReference type="PROSITE-ProRule" id="PRU01161"/>
    </source>
</evidence>
<keyword evidence="3 4" id="KW-0443">Lipid metabolism</keyword>
<dbReference type="InterPro" id="IPR002641">
    <property type="entry name" value="PNPLA_dom"/>
</dbReference>
<dbReference type="Gene3D" id="3.40.1090.10">
    <property type="entry name" value="Cytosolic phospholipase A2 catalytic domain"/>
    <property type="match status" value="2"/>
</dbReference>
<feature type="short sequence motif" description="GXSXG" evidence="4">
    <location>
        <begin position="45"/>
        <end position="49"/>
    </location>
</feature>
<feature type="active site" description="Nucleophile" evidence="4">
    <location>
        <position position="47"/>
    </location>
</feature>
<evidence type="ECO:0000313" key="7">
    <source>
        <dbReference type="Proteomes" id="UP000198878"/>
    </source>
</evidence>
<name>A0A1H5R1S1_9PSEU</name>
<dbReference type="AlphaFoldDB" id="A0A1H5R1S1"/>
<feature type="active site" description="Proton acceptor" evidence="4">
    <location>
        <position position="190"/>
    </location>
</feature>
<dbReference type="GO" id="GO:0016787">
    <property type="term" value="F:hydrolase activity"/>
    <property type="evidence" value="ECO:0007669"/>
    <property type="project" value="UniProtKB-UniRule"/>
</dbReference>
<keyword evidence="7" id="KW-1185">Reference proteome</keyword>
<feature type="domain" description="PNPLA" evidence="5">
    <location>
        <begin position="10"/>
        <end position="203"/>
    </location>
</feature>
<dbReference type="EMBL" id="FNUJ01000006">
    <property type="protein sequence ID" value="SEF32340.1"/>
    <property type="molecule type" value="Genomic_DNA"/>
</dbReference>
<dbReference type="InterPro" id="IPR016035">
    <property type="entry name" value="Acyl_Trfase/lysoPLipase"/>
</dbReference>
<dbReference type="InterPro" id="IPR050301">
    <property type="entry name" value="NTE"/>
</dbReference>
<sequence length="283" mass="29276">MDTTVSPIALVLGGGGPAGVAWTSALLHGLISHGLPVAESDEVLGTSAGSVVGAWLTMRPDDLPALPQRMLDRARWHAHNAESGYGDRDLLRRVVAGSTRDTESARNIAQAAIAAIPPISAERAETLWRATLPEGPWPDRLKVTSVNAGTGAAKAWSAADGVSLAAAVACSTAAPGAAPPVTLASSVWVDGAVRSGTNADLVRGIGSATRGRVLVLAPLPNDHLSREEITLVESGHRVTVITAEPFYETIADLMNPRFVDIAAAAGAKQARAVAADLGRWWSD</sequence>
<dbReference type="GO" id="GO:0016042">
    <property type="term" value="P:lipid catabolic process"/>
    <property type="evidence" value="ECO:0007669"/>
    <property type="project" value="UniProtKB-UniRule"/>
</dbReference>
<dbReference type="SUPFAM" id="SSF52151">
    <property type="entry name" value="FabD/lysophospholipase-like"/>
    <property type="match status" value="1"/>
</dbReference>
<protein>
    <submittedName>
        <fullName evidence="6">NTE family protein</fullName>
    </submittedName>
</protein>
<dbReference type="Pfam" id="PF01734">
    <property type="entry name" value="Patatin"/>
    <property type="match status" value="1"/>
</dbReference>
<dbReference type="OrthoDB" id="2339873at2"/>
<proteinExistence type="predicted"/>
<dbReference type="PROSITE" id="PS51635">
    <property type="entry name" value="PNPLA"/>
    <property type="match status" value="1"/>
</dbReference>
<dbReference type="Proteomes" id="UP000198878">
    <property type="component" value="Unassembled WGS sequence"/>
</dbReference>
<evidence type="ECO:0000256" key="1">
    <source>
        <dbReference type="ARBA" id="ARBA00022801"/>
    </source>
</evidence>
<dbReference type="STRING" id="218821.SAMN05421837_106183"/>
<gene>
    <name evidence="6" type="ORF">SAMN05421837_106183</name>
</gene>
<dbReference type="PANTHER" id="PTHR14226:SF57">
    <property type="entry name" value="BLR7027 PROTEIN"/>
    <property type="match status" value="1"/>
</dbReference>
<keyword evidence="2 4" id="KW-0442">Lipid degradation</keyword>
<dbReference type="PANTHER" id="PTHR14226">
    <property type="entry name" value="NEUROPATHY TARGET ESTERASE/SWISS CHEESE D.MELANOGASTER"/>
    <property type="match status" value="1"/>
</dbReference>